<feature type="transmembrane region" description="Helical" evidence="1">
    <location>
        <begin position="128"/>
        <end position="149"/>
    </location>
</feature>
<keyword evidence="1" id="KW-1133">Transmembrane helix</keyword>
<protein>
    <submittedName>
        <fullName evidence="2">Uncharacterized protein</fullName>
    </submittedName>
</protein>
<organism evidence="2 3">
    <name type="scientific">Corynebacterium mustelae</name>
    <dbReference type="NCBI Taxonomy" id="571915"/>
    <lineage>
        <taxon>Bacteria</taxon>
        <taxon>Bacillati</taxon>
        <taxon>Actinomycetota</taxon>
        <taxon>Actinomycetes</taxon>
        <taxon>Mycobacteriales</taxon>
        <taxon>Corynebacteriaceae</taxon>
        <taxon>Corynebacterium</taxon>
    </lineage>
</organism>
<dbReference type="RefSeq" id="WP_052844446.1">
    <property type="nucleotide sequence ID" value="NZ_CP011542.1"/>
</dbReference>
<evidence type="ECO:0000313" key="3">
    <source>
        <dbReference type="Proteomes" id="UP000035199"/>
    </source>
</evidence>
<gene>
    <name evidence="2" type="ORF">CMUST_00155</name>
</gene>
<dbReference type="Proteomes" id="UP000035199">
    <property type="component" value="Chromosome"/>
</dbReference>
<dbReference type="STRING" id="571915.CMUST_00155"/>
<reference evidence="3" key="2">
    <citation type="submission" date="2015-05" db="EMBL/GenBank/DDBJ databases">
        <title>Complete genome sequence of Corynebacterium mustelae DSM 45274, isolated from various tissues of a male ferret with lethal sepsis.</title>
        <authorList>
            <person name="Ruckert C."/>
            <person name="Albersmeier A."/>
            <person name="Winkler A."/>
            <person name="Tauch A."/>
        </authorList>
    </citation>
    <scope>NUCLEOTIDE SEQUENCE [LARGE SCALE GENOMIC DNA]</scope>
    <source>
        <strain evidence="3">DSM 45274</strain>
    </source>
</reference>
<dbReference type="AlphaFoldDB" id="A0A0G3GV44"/>
<keyword evidence="1" id="KW-0812">Transmembrane</keyword>
<dbReference type="OrthoDB" id="4425149at2"/>
<name>A0A0G3GV44_9CORY</name>
<dbReference type="KEGG" id="cmv:CMUST_00155"/>
<dbReference type="PATRIC" id="fig|571915.4.peg.30"/>
<evidence type="ECO:0000256" key="1">
    <source>
        <dbReference type="SAM" id="Phobius"/>
    </source>
</evidence>
<keyword evidence="3" id="KW-1185">Reference proteome</keyword>
<accession>A0A0G3GV44</accession>
<proteinExistence type="predicted"/>
<keyword evidence="1" id="KW-0472">Membrane</keyword>
<sequence length="235" mass="25824">MNLTALRTATTVAKKAYGSYADYRDRKAKQAYEALVDAANTYNVQGLIDESTQRFNTLSEKALKRIDDVKSEMHLDKATERATDKIAELGEKAHTKTAAFKKQQAKKAKAAKKQAKKLARKEKRGKKLLTFGLAAAIAAALGGAIYYLFGLGQGKKQYDTEPPKVDDYAAEESRLVYSTATPAEGAPERDEELLDALEEQLAKHSDAPLDDDAEAAAKAKEAEELELKLERKGKK</sequence>
<dbReference type="EMBL" id="CP011542">
    <property type="protein sequence ID" value="AKK04390.1"/>
    <property type="molecule type" value="Genomic_DNA"/>
</dbReference>
<reference evidence="2 3" key="1">
    <citation type="journal article" date="2015" name="Genome Announc.">
        <title>Complete Genome Sequence of the Type Strain Corynebacterium mustelae DSM 45274, Isolated from Various Tissues of a Male Ferret with Lethal Sepsis.</title>
        <authorList>
            <person name="Ruckert C."/>
            <person name="Eimer J."/>
            <person name="Winkler A."/>
            <person name="Tauch A."/>
        </authorList>
    </citation>
    <scope>NUCLEOTIDE SEQUENCE [LARGE SCALE GENOMIC DNA]</scope>
    <source>
        <strain evidence="2 3">DSM 45274</strain>
    </source>
</reference>
<evidence type="ECO:0000313" key="2">
    <source>
        <dbReference type="EMBL" id="AKK04390.1"/>
    </source>
</evidence>